<sequence length="41" mass="4650">MKKMTKSILAVVAFGFLIVIGNWPGNGVKDEWDNLVKWSKK</sequence>
<proteinExistence type="predicted"/>
<keyword evidence="2" id="KW-1185">Reference proteome</keyword>
<accession>A0A7R7EHI8</accession>
<reference evidence="1 2" key="1">
    <citation type="submission" date="2020-11" db="EMBL/GenBank/DDBJ databases">
        <title>Draft genome sequencing of a Lachnospiraceae strain isolated from anoxic soil subjected to BSD treatment.</title>
        <authorList>
            <person name="Uek A."/>
            <person name="Tonouchi A."/>
        </authorList>
    </citation>
    <scope>NUCLEOTIDE SEQUENCE [LARGE SCALE GENOMIC DNA]</scope>
    <source>
        <strain evidence="1 2">TB5</strain>
    </source>
</reference>
<organism evidence="1 2">
    <name type="scientific">Anaeromicropila herbilytica</name>
    <dbReference type="NCBI Taxonomy" id="2785025"/>
    <lineage>
        <taxon>Bacteria</taxon>
        <taxon>Bacillati</taxon>
        <taxon>Bacillota</taxon>
        <taxon>Clostridia</taxon>
        <taxon>Lachnospirales</taxon>
        <taxon>Lachnospiraceae</taxon>
        <taxon>Anaeromicropila</taxon>
    </lineage>
</organism>
<dbReference type="RefSeq" id="WP_271714151.1">
    <property type="nucleotide sequence ID" value="NZ_AP024169.1"/>
</dbReference>
<dbReference type="AlphaFoldDB" id="A0A7R7EHI8"/>
<dbReference type="Proteomes" id="UP000595897">
    <property type="component" value="Chromosome"/>
</dbReference>
<gene>
    <name evidence="1" type="ORF">bsdtb5_01380</name>
</gene>
<protein>
    <submittedName>
        <fullName evidence="1">Uncharacterized protein</fullName>
    </submittedName>
</protein>
<evidence type="ECO:0000313" key="2">
    <source>
        <dbReference type="Proteomes" id="UP000595897"/>
    </source>
</evidence>
<dbReference type="EMBL" id="AP024169">
    <property type="protein sequence ID" value="BCN28843.1"/>
    <property type="molecule type" value="Genomic_DNA"/>
</dbReference>
<name>A0A7R7EHI8_9FIRM</name>
<evidence type="ECO:0000313" key="1">
    <source>
        <dbReference type="EMBL" id="BCN28843.1"/>
    </source>
</evidence>
<dbReference type="KEGG" id="ahb:bsdtb5_01380"/>